<accession>A0A1L3JDJ2</accession>
<dbReference type="AlphaFoldDB" id="A0A1L3JDJ2"/>
<protein>
    <recommendedName>
        <fullName evidence="1">BioF2-like acetyltransferase domain-containing protein</fullName>
    </recommendedName>
</protein>
<gene>
    <name evidence="2" type="ORF">LPB140_10625</name>
</gene>
<dbReference type="OrthoDB" id="213519at2"/>
<dbReference type="Gene3D" id="3.40.630.30">
    <property type="match status" value="1"/>
</dbReference>
<dbReference type="InterPro" id="IPR016181">
    <property type="entry name" value="Acyl_CoA_acyltransferase"/>
</dbReference>
<reference evidence="2 3" key="1">
    <citation type="submission" date="2016-11" db="EMBL/GenBank/DDBJ databases">
        <title>Sphingorhabdus sp. LPB0140, isolated from marine environment.</title>
        <authorList>
            <person name="Kim E."/>
            <person name="Yi H."/>
        </authorList>
    </citation>
    <scope>NUCLEOTIDE SEQUENCE [LARGE SCALE GENOMIC DNA]</scope>
    <source>
        <strain evidence="2 3">LPB0140</strain>
    </source>
</reference>
<dbReference type="KEGG" id="sphl:LPB140_10625"/>
<dbReference type="RefSeq" id="WP_072559820.1">
    <property type="nucleotide sequence ID" value="NZ_CP018154.1"/>
</dbReference>
<sequence>MADNLAQNLSLRTYDSIDGGYEDISPRGGAQISAAPPPHYISRIMHFEELNCQFGHEWDDLEKKAVEPNCFYSRWAMAASLPHFDITKKIRFFTLWLYENADPEDAKLCALVPIEPMYQYGKYPIIHWQNWLHHNIFAGSPLVLEDATEAFWEAILKKFDRQMGLSLFLHINLMQSNGPLARALRAVSSRKGRHTAMVWQESRAMLIKGQTPENYYENVVRSKKRKELRRQANRLKELGECKFIRCDINDPLLVQNWIDDFLKIESAGWKGANGSALNTHPDSLAFFHDIIIKAAFEGKAELLSLTLKGEPIAMLVNLFSGEGCFSFKTTYDEQYYKYSPGVLLQIENLLLLNRDNFQWCDSCAVEGHPMIDSLWSDKRSMGRFSIAIGGPIKQAIFSLLRRVEDYKSGKAAPRFDIINQA</sequence>
<dbReference type="Pfam" id="PF13480">
    <property type="entry name" value="Acetyltransf_6"/>
    <property type="match status" value="1"/>
</dbReference>
<dbReference type="SUPFAM" id="SSF55729">
    <property type="entry name" value="Acyl-CoA N-acyltransferases (Nat)"/>
    <property type="match status" value="1"/>
</dbReference>
<proteinExistence type="predicted"/>
<feature type="domain" description="BioF2-like acetyltransferase" evidence="1">
    <location>
        <begin position="222"/>
        <end position="347"/>
    </location>
</feature>
<dbReference type="Proteomes" id="UP000242561">
    <property type="component" value="Chromosome"/>
</dbReference>
<dbReference type="STRING" id="1913578.LPB140_10625"/>
<evidence type="ECO:0000259" key="1">
    <source>
        <dbReference type="Pfam" id="PF13480"/>
    </source>
</evidence>
<evidence type="ECO:0000313" key="2">
    <source>
        <dbReference type="EMBL" id="APG63169.1"/>
    </source>
</evidence>
<name>A0A1L3JDJ2_9SPHN</name>
<organism evidence="2 3">
    <name type="scientific">Sphingorhabdus lutea</name>
    <dbReference type="NCBI Taxonomy" id="1913578"/>
    <lineage>
        <taxon>Bacteria</taxon>
        <taxon>Pseudomonadati</taxon>
        <taxon>Pseudomonadota</taxon>
        <taxon>Alphaproteobacteria</taxon>
        <taxon>Sphingomonadales</taxon>
        <taxon>Sphingomonadaceae</taxon>
        <taxon>Sphingorhabdus</taxon>
    </lineage>
</organism>
<evidence type="ECO:0000313" key="3">
    <source>
        <dbReference type="Proteomes" id="UP000242561"/>
    </source>
</evidence>
<keyword evidence="3" id="KW-1185">Reference proteome</keyword>
<dbReference type="InterPro" id="IPR038740">
    <property type="entry name" value="BioF2-like_GNAT_dom"/>
</dbReference>
<dbReference type="EMBL" id="CP018154">
    <property type="protein sequence ID" value="APG63169.1"/>
    <property type="molecule type" value="Genomic_DNA"/>
</dbReference>